<dbReference type="PANTHER" id="PTHR24256">
    <property type="entry name" value="TRYPTASE-RELATED"/>
    <property type="match status" value="1"/>
</dbReference>
<evidence type="ECO:0000313" key="6">
    <source>
        <dbReference type="EMBL" id="KFD65815.1"/>
    </source>
</evidence>
<name>A0A085MAW3_9BILA</name>
<keyword evidence="3" id="KW-0732">Signal</keyword>
<dbReference type="InterPro" id="IPR051487">
    <property type="entry name" value="Ser/Thr_Proteases_Immune/Dev"/>
</dbReference>
<dbReference type="GO" id="GO:0004252">
    <property type="term" value="F:serine-type endopeptidase activity"/>
    <property type="evidence" value="ECO:0007669"/>
    <property type="project" value="InterPro"/>
</dbReference>
<dbReference type="OrthoDB" id="5917446at2759"/>
<evidence type="ECO:0000256" key="2">
    <source>
        <dbReference type="ARBA" id="ARBA00024195"/>
    </source>
</evidence>
<dbReference type="AlphaFoldDB" id="A0A085MAW3"/>
<proteinExistence type="inferred from homology"/>
<feature type="signal peptide" evidence="3">
    <location>
        <begin position="1"/>
        <end position="21"/>
    </location>
</feature>
<keyword evidence="1" id="KW-1015">Disulfide bond</keyword>
<dbReference type="GO" id="GO:0006508">
    <property type="term" value="P:proteolysis"/>
    <property type="evidence" value="ECO:0007669"/>
    <property type="project" value="InterPro"/>
</dbReference>
<protein>
    <recommendedName>
        <fullName evidence="4">Peptidase S1 domain-containing protein</fullName>
    </recommendedName>
</protein>
<evidence type="ECO:0000313" key="7">
    <source>
        <dbReference type="Proteomes" id="UP000030764"/>
    </source>
</evidence>
<dbReference type="Pfam" id="PF00089">
    <property type="entry name" value="Trypsin"/>
    <property type="match status" value="1"/>
</dbReference>
<dbReference type="Proteomes" id="UP000030758">
    <property type="component" value="Unassembled WGS sequence"/>
</dbReference>
<feature type="chain" id="PRO_5010405246" description="Peptidase S1 domain-containing protein" evidence="3">
    <location>
        <begin position="22"/>
        <end position="329"/>
    </location>
</feature>
<dbReference type="Gene3D" id="2.40.10.10">
    <property type="entry name" value="Trypsin-like serine proteases"/>
    <property type="match status" value="1"/>
</dbReference>
<dbReference type="InterPro" id="IPR009003">
    <property type="entry name" value="Peptidase_S1_PA"/>
</dbReference>
<dbReference type="InterPro" id="IPR043504">
    <property type="entry name" value="Peptidase_S1_PA_chymotrypsin"/>
</dbReference>
<dbReference type="EMBL" id="KL367532">
    <property type="protein sequence ID" value="KFD65815.1"/>
    <property type="molecule type" value="Genomic_DNA"/>
</dbReference>
<gene>
    <name evidence="5" type="ORF">M513_04702</name>
    <name evidence="6" type="ORF">M514_04702</name>
</gene>
<evidence type="ECO:0000313" key="5">
    <source>
        <dbReference type="EMBL" id="KFD54359.1"/>
    </source>
</evidence>
<sequence>MFKQGWFILLSALALLELTDARVREKLREKLKLNNKSTEQKSFPQFIDDSGIECGRTKFSNEQAVELRQKKMYPYRFPWAGTLARRMGQQYIPVCMVTLIPDADEDESRIVLTLSTCIPDYKELKYYKVYFGKKFPIPRRSRHLYPVESITLDKTTPNHAIGNAAVLTLSRGVPANKTFEAACLSKLAAPMPEDSHCVLTLLRGDGKNGQPEHYLVDTTTKSNNYCKRMRGQQSLLIDSNMEVCATDHRDGFFLATGGALLCLFQDQWVQYGVYSHSSHIIDDLNYVYNSTMTGKEGPAAYINVSRFRMLMQNSQNLNTLGRLNLMRLR</sequence>
<comment type="similarity">
    <text evidence="2">Belongs to the peptidase S1 family. CLIP subfamily.</text>
</comment>
<keyword evidence="7" id="KW-1185">Reference proteome</keyword>
<reference evidence="5 7" key="1">
    <citation type="journal article" date="2014" name="Nat. Genet.">
        <title>Genome and transcriptome of the porcine whipworm Trichuris suis.</title>
        <authorList>
            <person name="Jex A.R."/>
            <person name="Nejsum P."/>
            <person name="Schwarz E.M."/>
            <person name="Hu L."/>
            <person name="Young N.D."/>
            <person name="Hall R.S."/>
            <person name="Korhonen P.K."/>
            <person name="Liao S."/>
            <person name="Thamsborg S."/>
            <person name="Xia J."/>
            <person name="Xu P."/>
            <person name="Wang S."/>
            <person name="Scheerlinck J.P."/>
            <person name="Hofmann A."/>
            <person name="Sternberg P.W."/>
            <person name="Wang J."/>
            <person name="Gasser R.B."/>
        </authorList>
    </citation>
    <scope>NUCLEOTIDE SEQUENCE [LARGE SCALE GENOMIC DNA]</scope>
    <source>
        <strain evidence="6">DCEP-RM93F</strain>
        <strain evidence="5">DCEP-RM93M</strain>
    </source>
</reference>
<dbReference type="EMBL" id="KL363208">
    <property type="protein sequence ID" value="KFD54359.1"/>
    <property type="molecule type" value="Genomic_DNA"/>
</dbReference>
<evidence type="ECO:0000256" key="1">
    <source>
        <dbReference type="ARBA" id="ARBA00023157"/>
    </source>
</evidence>
<dbReference type="InterPro" id="IPR001254">
    <property type="entry name" value="Trypsin_dom"/>
</dbReference>
<dbReference type="Proteomes" id="UP000030764">
    <property type="component" value="Unassembled WGS sequence"/>
</dbReference>
<dbReference type="SUPFAM" id="SSF50494">
    <property type="entry name" value="Trypsin-like serine proteases"/>
    <property type="match status" value="1"/>
</dbReference>
<evidence type="ECO:0000259" key="4">
    <source>
        <dbReference type="Pfam" id="PF00089"/>
    </source>
</evidence>
<feature type="domain" description="Peptidase S1" evidence="4">
    <location>
        <begin position="72"/>
        <end position="277"/>
    </location>
</feature>
<organism evidence="5 7">
    <name type="scientific">Trichuris suis</name>
    <name type="common">pig whipworm</name>
    <dbReference type="NCBI Taxonomy" id="68888"/>
    <lineage>
        <taxon>Eukaryota</taxon>
        <taxon>Metazoa</taxon>
        <taxon>Ecdysozoa</taxon>
        <taxon>Nematoda</taxon>
        <taxon>Enoplea</taxon>
        <taxon>Dorylaimia</taxon>
        <taxon>Trichinellida</taxon>
        <taxon>Trichuridae</taxon>
        <taxon>Trichuris</taxon>
    </lineage>
</organism>
<evidence type="ECO:0000256" key="3">
    <source>
        <dbReference type="SAM" id="SignalP"/>
    </source>
</evidence>
<accession>A0A085MAW3</accession>